<dbReference type="EMBL" id="CP000750">
    <property type="protein sequence ID" value="ABS04244.1"/>
    <property type="molecule type" value="Genomic_DNA"/>
</dbReference>
<keyword evidence="5" id="KW-1185">Reference proteome</keyword>
<keyword evidence="2" id="KW-1133">Transmembrane helix</keyword>
<feature type="compositionally biased region" description="Low complexity" evidence="1">
    <location>
        <begin position="216"/>
        <end position="225"/>
    </location>
</feature>
<dbReference type="AlphaFoldDB" id="A6WBQ5"/>
<feature type="transmembrane region" description="Helical" evidence="2">
    <location>
        <begin position="42"/>
        <end position="64"/>
    </location>
</feature>
<keyword evidence="3" id="KW-0732">Signal</keyword>
<dbReference type="OrthoDB" id="3482897at2"/>
<sequence>MWTRPRLVAAVLIGMTFGAVDSSANASGGPGEEPVVQSVARFASYLLNAGWAWAALAVAAGWMATTPAPAVPDRAVPSGGAPARGAVGVGAAAGSLAAGGAVLTYYVSDSILRAEPFARYVDELLIWLVASVLLCGPLGAVGALVRRPGRVGLLAALVVPAGAALQVIVLAPGFDVPPVQPVHPEAVLARWLVLTTAAVAVVLLVRRRWAGRSRRGGSPTRSAGGSSTGAGR</sequence>
<feature type="transmembrane region" description="Helical" evidence="2">
    <location>
        <begin position="186"/>
        <end position="205"/>
    </location>
</feature>
<proteinExistence type="predicted"/>
<reference evidence="5" key="1">
    <citation type="journal article" date="2008" name="PLoS ONE">
        <title>Survival in nuclear waste, extreme resistance, and potential applications gleaned from the genome sequence of Kineococcus radiotolerans SRS30216.</title>
        <authorList>
            <person name="Bagwell C.E."/>
            <person name="Bhat S."/>
            <person name="Hawkins G.M."/>
            <person name="Smith B.W."/>
            <person name="Biswas T."/>
            <person name="Hoover T.R."/>
            <person name="Saunders E."/>
            <person name="Han C.S."/>
            <person name="Tsodikov O.V."/>
            <person name="Shimkets L.J."/>
        </authorList>
    </citation>
    <scope>NUCLEOTIDE SEQUENCE [LARGE SCALE GENOMIC DNA]</scope>
    <source>
        <strain evidence="5">ATCC BAA-149 / DSM 14245 / SRS30216</strain>
    </source>
</reference>
<dbReference type="RefSeq" id="WP_012087516.1">
    <property type="nucleotide sequence ID" value="NC_009664.2"/>
</dbReference>
<dbReference type="HOGENOM" id="CLU_095650_0_0_11"/>
<dbReference type="KEGG" id="kra:Krad_2774"/>
<dbReference type="Proteomes" id="UP000001116">
    <property type="component" value="Chromosome"/>
</dbReference>
<evidence type="ECO:0008006" key="6">
    <source>
        <dbReference type="Google" id="ProtNLM"/>
    </source>
</evidence>
<feature type="chain" id="PRO_5002704123" description="Integral membrane protein" evidence="3">
    <location>
        <begin position="27"/>
        <end position="232"/>
    </location>
</feature>
<dbReference type="eggNOG" id="ENOG5033K1B">
    <property type="taxonomic scope" value="Bacteria"/>
</dbReference>
<evidence type="ECO:0000256" key="2">
    <source>
        <dbReference type="SAM" id="Phobius"/>
    </source>
</evidence>
<gene>
    <name evidence="4" type="ordered locus">Krad_2774</name>
</gene>
<feature type="transmembrane region" description="Helical" evidence="2">
    <location>
        <begin position="152"/>
        <end position="174"/>
    </location>
</feature>
<evidence type="ECO:0000256" key="1">
    <source>
        <dbReference type="SAM" id="MobiDB-lite"/>
    </source>
</evidence>
<feature type="transmembrane region" description="Helical" evidence="2">
    <location>
        <begin position="85"/>
        <end position="106"/>
    </location>
</feature>
<feature type="signal peptide" evidence="3">
    <location>
        <begin position="1"/>
        <end position="26"/>
    </location>
</feature>
<feature type="region of interest" description="Disordered" evidence="1">
    <location>
        <begin position="213"/>
        <end position="232"/>
    </location>
</feature>
<evidence type="ECO:0000313" key="5">
    <source>
        <dbReference type="Proteomes" id="UP000001116"/>
    </source>
</evidence>
<accession>A6WBQ5</accession>
<evidence type="ECO:0000256" key="3">
    <source>
        <dbReference type="SAM" id="SignalP"/>
    </source>
</evidence>
<protein>
    <recommendedName>
        <fullName evidence="6">Integral membrane protein</fullName>
    </recommendedName>
</protein>
<keyword evidence="2" id="KW-0812">Transmembrane</keyword>
<feature type="transmembrane region" description="Helical" evidence="2">
    <location>
        <begin position="126"/>
        <end position="145"/>
    </location>
</feature>
<evidence type="ECO:0000313" key="4">
    <source>
        <dbReference type="EMBL" id="ABS04244.1"/>
    </source>
</evidence>
<name>A6WBQ5_KINRD</name>
<organism evidence="4 5">
    <name type="scientific">Kineococcus radiotolerans (strain ATCC BAA-149 / DSM 14245 / SRS30216)</name>
    <dbReference type="NCBI Taxonomy" id="266940"/>
    <lineage>
        <taxon>Bacteria</taxon>
        <taxon>Bacillati</taxon>
        <taxon>Actinomycetota</taxon>
        <taxon>Actinomycetes</taxon>
        <taxon>Kineosporiales</taxon>
        <taxon>Kineosporiaceae</taxon>
        <taxon>Kineococcus</taxon>
    </lineage>
</organism>
<keyword evidence="2" id="KW-0472">Membrane</keyword>